<proteinExistence type="predicted"/>
<sequence>MNGVGLVTQALNGRITAWFDHRYPRAPDPHQHEIRPEWALGPDVDLDLARPTCLAQLERQTGVPVDPRWLQRWLPTYSIPDPHLLYRDVPHADRPWWTAVAPAARSAGGRIGGGVNRQRARARTTIHPPLRCLPVRHSAHAVLALPSPRLNRYSNDTVAGVDDGGTDESLTVDLSTADLRAVAGFAVACALPALAIFERHRPDDPRPRAAIDAAREFAGGARRTKVIRDGAWAALRAYQEARDAGQPSAGEAARAAVASASAAFLHPLAKATQVKHILGSAAHAARAFELDAGGDPGVAADHLVRARGLAGPLVVDVLTRYPAAPGGGGRVGELLRALDTSLRELAAGSDAVRS</sequence>
<evidence type="ECO:0000313" key="2">
    <source>
        <dbReference type="EMBL" id="MCP2333083.1"/>
    </source>
</evidence>
<comment type="caution">
    <text evidence="2">The sequence shown here is derived from an EMBL/GenBank/DDBJ whole genome shotgun (WGS) entry which is preliminary data.</text>
</comment>
<dbReference type="Pfam" id="PF21805">
    <property type="entry name" value="Imm5_like"/>
    <property type="match status" value="1"/>
</dbReference>
<dbReference type="EMBL" id="AUBJ02000001">
    <property type="protein sequence ID" value="MCP2333083.1"/>
    <property type="molecule type" value="Genomic_DNA"/>
</dbReference>
<dbReference type="Proteomes" id="UP000791080">
    <property type="component" value="Unassembled WGS sequence"/>
</dbReference>
<keyword evidence="3" id="KW-1185">Reference proteome</keyword>
<name>A0ABT1JKP5_ACTCY</name>
<reference evidence="2 3" key="1">
    <citation type="submission" date="2022-06" db="EMBL/GenBank/DDBJ databases">
        <title>Genomic Encyclopedia of Type Strains, Phase I: the one thousand microbial genomes (KMG-I) project.</title>
        <authorList>
            <person name="Kyrpides N."/>
        </authorList>
    </citation>
    <scope>NUCLEOTIDE SEQUENCE [LARGE SCALE GENOMIC DNA]</scope>
    <source>
        <strain evidence="2 3">DSM 43889</strain>
    </source>
</reference>
<evidence type="ECO:0000259" key="1">
    <source>
        <dbReference type="Pfam" id="PF21805"/>
    </source>
</evidence>
<gene>
    <name evidence="2" type="ORF">G443_003353</name>
</gene>
<evidence type="ECO:0000313" key="3">
    <source>
        <dbReference type="Proteomes" id="UP000791080"/>
    </source>
</evidence>
<feature type="domain" description="Imm-5-like" evidence="1">
    <location>
        <begin position="175"/>
        <end position="294"/>
    </location>
</feature>
<dbReference type="InterPro" id="IPR048667">
    <property type="entry name" value="Imm5-like"/>
</dbReference>
<organism evidence="2 3">
    <name type="scientific">Actinoalloteichus caeruleus DSM 43889</name>
    <dbReference type="NCBI Taxonomy" id="1120930"/>
    <lineage>
        <taxon>Bacteria</taxon>
        <taxon>Bacillati</taxon>
        <taxon>Actinomycetota</taxon>
        <taxon>Actinomycetes</taxon>
        <taxon>Pseudonocardiales</taxon>
        <taxon>Pseudonocardiaceae</taxon>
        <taxon>Actinoalloteichus</taxon>
        <taxon>Actinoalloteichus cyanogriseus</taxon>
    </lineage>
</organism>
<protein>
    <recommendedName>
        <fullName evidence="1">Imm-5-like domain-containing protein</fullName>
    </recommendedName>
</protein>
<accession>A0ABT1JKP5</accession>